<dbReference type="AlphaFoldDB" id="A0A9N8P5I0"/>
<comment type="caution">
    <text evidence="2">The sequence shown here is derived from an EMBL/GenBank/DDBJ whole genome shotgun (WGS) entry which is preliminary data.</text>
</comment>
<dbReference type="EMBL" id="CAIJEN010000001">
    <property type="protein sequence ID" value="CAD0082338.1"/>
    <property type="molecule type" value="Genomic_DNA"/>
</dbReference>
<sequence length="189" mass="18428">MQFSSLALLAAVFGLAAAQSSTTSAVSSSTSSCPAQNVLNLCVSQQTAANTQCGPTDYDCLCTGYTNLLVCYNQCPNDPNAFGASQNKVQYCQAASQYGSSAMSRQSQSQTQSATASVSSSLSSALSKASSSASAASSSASSVQSSASRSAASAASSASAAATHTGAASNMGVPAAGILGMVLGAAALL</sequence>
<reference evidence="2" key="1">
    <citation type="submission" date="2020-06" db="EMBL/GenBank/DDBJ databases">
        <authorList>
            <person name="Onetto C."/>
        </authorList>
    </citation>
    <scope>NUCLEOTIDE SEQUENCE</scope>
</reference>
<proteinExistence type="predicted"/>
<dbReference type="Proteomes" id="UP000716446">
    <property type="component" value="Unassembled WGS sequence"/>
</dbReference>
<protein>
    <recommendedName>
        <fullName evidence="4">GPI anchored serine-threonine rich protein</fullName>
    </recommendedName>
</protein>
<keyword evidence="3" id="KW-1185">Reference proteome</keyword>
<organism evidence="2 3">
    <name type="scientific">Aureobasidium vineae</name>
    <dbReference type="NCBI Taxonomy" id="2773715"/>
    <lineage>
        <taxon>Eukaryota</taxon>
        <taxon>Fungi</taxon>
        <taxon>Dikarya</taxon>
        <taxon>Ascomycota</taxon>
        <taxon>Pezizomycotina</taxon>
        <taxon>Dothideomycetes</taxon>
        <taxon>Dothideomycetidae</taxon>
        <taxon>Dothideales</taxon>
        <taxon>Saccotheciaceae</taxon>
        <taxon>Aureobasidium</taxon>
    </lineage>
</organism>
<evidence type="ECO:0000313" key="2">
    <source>
        <dbReference type="EMBL" id="CAD0082338.1"/>
    </source>
</evidence>
<name>A0A9N8P5I0_9PEZI</name>
<evidence type="ECO:0008006" key="4">
    <source>
        <dbReference type="Google" id="ProtNLM"/>
    </source>
</evidence>
<feature type="chain" id="PRO_5040114100" description="GPI anchored serine-threonine rich protein" evidence="1">
    <location>
        <begin position="19"/>
        <end position="189"/>
    </location>
</feature>
<evidence type="ECO:0000313" key="3">
    <source>
        <dbReference type="Proteomes" id="UP000716446"/>
    </source>
</evidence>
<keyword evidence="1" id="KW-0732">Signal</keyword>
<evidence type="ECO:0000256" key="1">
    <source>
        <dbReference type="SAM" id="SignalP"/>
    </source>
</evidence>
<gene>
    <name evidence="2" type="ORF">AWRI4619_LOCUS905</name>
</gene>
<accession>A0A9N8P5I0</accession>
<feature type="signal peptide" evidence="1">
    <location>
        <begin position="1"/>
        <end position="18"/>
    </location>
</feature>